<evidence type="ECO:0000313" key="2">
    <source>
        <dbReference type="Proteomes" id="UP001607303"/>
    </source>
</evidence>
<dbReference type="AlphaFoldDB" id="A0ABD2CRE0"/>
<protein>
    <submittedName>
        <fullName evidence="1">Uncharacterized protein</fullName>
    </submittedName>
</protein>
<comment type="caution">
    <text evidence="1">The sequence shown here is derived from an EMBL/GenBank/DDBJ whole genome shotgun (WGS) entry which is preliminary data.</text>
</comment>
<sequence>MENAELERIKVKLLKETSALVKELKEQESVERQESSSFDQNTFFTKEDYVNKYSLEENNKLCDFSHHLTGIMFKDAKKDWINDKIYKYTANVVTKAISFYLELTMDLKDDPDFEVIDITCHFMDVPPCFMLEMTPWVQFLAKLKNFSFFMSAISDYSQYNVLRNKIINSLRSNNYINFYDHEEENGGILLDLKSRRNPDQIYLKYQWSLKFFEKTCHIEHYFTINATEFGSMEFVEANTSLLKQFCKLNLKKKDLIELWAQLCNAVDAYEDKNI</sequence>
<dbReference type="EMBL" id="JAYRBN010000035">
    <property type="protein sequence ID" value="KAL2747652.1"/>
    <property type="molecule type" value="Genomic_DNA"/>
</dbReference>
<accession>A0ABD2CRE0</accession>
<reference evidence="1 2" key="1">
    <citation type="journal article" date="2024" name="Ann. Entomol. Soc. Am.">
        <title>Genomic analyses of the southern and eastern yellowjacket wasps (Hymenoptera: Vespidae) reveal evolutionary signatures of social life.</title>
        <authorList>
            <person name="Catto M.A."/>
            <person name="Caine P.B."/>
            <person name="Orr S.E."/>
            <person name="Hunt B.G."/>
            <person name="Goodisman M.A.D."/>
        </authorList>
    </citation>
    <scope>NUCLEOTIDE SEQUENCE [LARGE SCALE GENOMIC DNA]</scope>
    <source>
        <strain evidence="1">232</strain>
        <tissue evidence="1">Head and thorax</tissue>
    </source>
</reference>
<keyword evidence="2" id="KW-1185">Reference proteome</keyword>
<evidence type="ECO:0000313" key="1">
    <source>
        <dbReference type="EMBL" id="KAL2747652.1"/>
    </source>
</evidence>
<proteinExistence type="predicted"/>
<dbReference type="Proteomes" id="UP001607303">
    <property type="component" value="Unassembled WGS sequence"/>
</dbReference>
<gene>
    <name evidence="1" type="ORF">V1477_004344</name>
</gene>
<organism evidence="1 2">
    <name type="scientific">Vespula maculifrons</name>
    <name type="common">Eastern yellow jacket</name>
    <name type="synonym">Wasp</name>
    <dbReference type="NCBI Taxonomy" id="7453"/>
    <lineage>
        <taxon>Eukaryota</taxon>
        <taxon>Metazoa</taxon>
        <taxon>Ecdysozoa</taxon>
        <taxon>Arthropoda</taxon>
        <taxon>Hexapoda</taxon>
        <taxon>Insecta</taxon>
        <taxon>Pterygota</taxon>
        <taxon>Neoptera</taxon>
        <taxon>Endopterygota</taxon>
        <taxon>Hymenoptera</taxon>
        <taxon>Apocrita</taxon>
        <taxon>Aculeata</taxon>
        <taxon>Vespoidea</taxon>
        <taxon>Vespidae</taxon>
        <taxon>Vespinae</taxon>
        <taxon>Vespula</taxon>
    </lineage>
</organism>
<name>A0ABD2CRE0_VESMC</name>